<dbReference type="GO" id="GO:0008330">
    <property type="term" value="F:protein tyrosine/threonine phosphatase activity"/>
    <property type="evidence" value="ECO:0007669"/>
    <property type="project" value="TreeGrafter"/>
</dbReference>
<dbReference type="GO" id="GO:0043409">
    <property type="term" value="P:negative regulation of MAPK cascade"/>
    <property type="evidence" value="ECO:0007669"/>
    <property type="project" value="TreeGrafter"/>
</dbReference>
<dbReference type="RefSeq" id="XP_008469013.1">
    <property type="nucleotide sequence ID" value="XM_008470791.1"/>
</dbReference>
<dbReference type="EC" id="3.1.3.48" evidence="2"/>
<evidence type="ECO:0000256" key="4">
    <source>
        <dbReference type="ARBA" id="ARBA00022912"/>
    </source>
</evidence>
<dbReference type="Pfam" id="PF00782">
    <property type="entry name" value="DSPc"/>
    <property type="match status" value="1"/>
</dbReference>
<name>A0A1S3CXF2_DIACI</name>
<gene>
    <name evidence="7" type="primary">LOC103506405</name>
</gene>
<dbReference type="InterPro" id="IPR020422">
    <property type="entry name" value="TYR_PHOSPHATASE_DUAL_dom"/>
</dbReference>
<evidence type="ECO:0000313" key="7">
    <source>
        <dbReference type="RefSeq" id="XP_008469013.1"/>
    </source>
</evidence>
<keyword evidence="6" id="KW-1185">Reference proteome</keyword>
<dbReference type="GO" id="GO:0017017">
    <property type="term" value="F:MAP kinase tyrosine/serine/threonine phosphatase activity"/>
    <property type="evidence" value="ECO:0007669"/>
    <property type="project" value="InterPro"/>
</dbReference>
<dbReference type="GeneID" id="103506405"/>
<reference evidence="7" key="1">
    <citation type="submission" date="2025-08" db="UniProtKB">
        <authorList>
            <consortium name="RefSeq"/>
        </authorList>
    </citation>
    <scope>IDENTIFICATION</scope>
</reference>
<dbReference type="PANTHER" id="PTHR10159:SF519">
    <property type="entry name" value="DUAL SPECIFICITY PROTEIN PHOSPHATASE MPK3"/>
    <property type="match status" value="1"/>
</dbReference>
<evidence type="ECO:0000256" key="3">
    <source>
        <dbReference type="ARBA" id="ARBA00022801"/>
    </source>
</evidence>
<dbReference type="STRING" id="121845.A0A1S3CXF2"/>
<dbReference type="InterPro" id="IPR000387">
    <property type="entry name" value="Tyr_Pase_dom"/>
</dbReference>
<dbReference type="PANTHER" id="PTHR10159">
    <property type="entry name" value="DUAL SPECIFICITY PROTEIN PHOSPHATASE"/>
    <property type="match status" value="1"/>
</dbReference>
<dbReference type="PRINTS" id="PR01764">
    <property type="entry name" value="MAPKPHPHTASE"/>
</dbReference>
<dbReference type="GO" id="GO:0005829">
    <property type="term" value="C:cytosol"/>
    <property type="evidence" value="ECO:0007669"/>
    <property type="project" value="TreeGrafter"/>
</dbReference>
<sequence length="109" mass="12079">MVQGSPSLPLISPAGRYSLGPSHSRNVGYYVLNVTADLPNVFEATGSIKYMQIPIADHWSQNLATYFPQAIQFIEEARSQDTGVLVHCLAGVSRSVTIYQEYEICRDDL</sequence>
<accession>A0A1S3CXF2</accession>
<evidence type="ECO:0000256" key="1">
    <source>
        <dbReference type="ARBA" id="ARBA00008601"/>
    </source>
</evidence>
<proteinExistence type="inferred from homology"/>
<comment type="similarity">
    <text evidence="1">Belongs to the protein-tyrosine phosphatase family. Non-receptor class dual specificity subfamily.</text>
</comment>
<dbReference type="Gene3D" id="3.90.190.10">
    <property type="entry name" value="Protein tyrosine phosphatase superfamily"/>
    <property type="match status" value="1"/>
</dbReference>
<evidence type="ECO:0000313" key="6">
    <source>
        <dbReference type="Proteomes" id="UP000079169"/>
    </source>
</evidence>
<dbReference type="InterPro" id="IPR008343">
    <property type="entry name" value="MKP"/>
</dbReference>
<keyword evidence="3" id="KW-0378">Hydrolase</keyword>
<dbReference type="SMART" id="SM00195">
    <property type="entry name" value="DSPc"/>
    <property type="match status" value="1"/>
</dbReference>
<dbReference type="PROSITE" id="PS50056">
    <property type="entry name" value="TYR_PHOSPHATASE_2"/>
    <property type="match status" value="1"/>
</dbReference>
<dbReference type="AlphaFoldDB" id="A0A1S3CXF2"/>
<dbReference type="InterPro" id="IPR000340">
    <property type="entry name" value="Dual-sp_phosphatase_cat-dom"/>
</dbReference>
<organism evidence="6 7">
    <name type="scientific">Diaphorina citri</name>
    <name type="common">Asian citrus psyllid</name>
    <dbReference type="NCBI Taxonomy" id="121845"/>
    <lineage>
        <taxon>Eukaryota</taxon>
        <taxon>Metazoa</taxon>
        <taxon>Ecdysozoa</taxon>
        <taxon>Arthropoda</taxon>
        <taxon>Hexapoda</taxon>
        <taxon>Insecta</taxon>
        <taxon>Pterygota</taxon>
        <taxon>Neoptera</taxon>
        <taxon>Paraneoptera</taxon>
        <taxon>Hemiptera</taxon>
        <taxon>Sternorrhyncha</taxon>
        <taxon>Psylloidea</taxon>
        <taxon>Psyllidae</taxon>
        <taxon>Diaphorininae</taxon>
        <taxon>Diaphorina</taxon>
    </lineage>
</organism>
<dbReference type="KEGG" id="dci:103506405"/>
<dbReference type="PaxDb" id="121845-A0A1S3CXF2"/>
<dbReference type="Proteomes" id="UP000079169">
    <property type="component" value="Unplaced"/>
</dbReference>
<dbReference type="GO" id="GO:0033550">
    <property type="term" value="F:MAP kinase tyrosine phosphatase activity"/>
    <property type="evidence" value="ECO:0007669"/>
    <property type="project" value="TreeGrafter"/>
</dbReference>
<feature type="domain" description="Tyrosine specific protein phosphatases" evidence="5">
    <location>
        <begin position="65"/>
        <end position="109"/>
    </location>
</feature>
<keyword evidence="4" id="KW-0904">Protein phosphatase</keyword>
<dbReference type="SUPFAM" id="SSF52799">
    <property type="entry name" value="(Phosphotyrosine protein) phosphatases II"/>
    <property type="match status" value="1"/>
</dbReference>
<protein>
    <recommendedName>
        <fullName evidence="2">protein-tyrosine-phosphatase</fullName>
        <ecNumber evidence="2">3.1.3.48</ecNumber>
    </recommendedName>
</protein>
<evidence type="ECO:0000256" key="2">
    <source>
        <dbReference type="ARBA" id="ARBA00013064"/>
    </source>
</evidence>
<evidence type="ECO:0000259" key="5">
    <source>
        <dbReference type="PROSITE" id="PS50056"/>
    </source>
</evidence>
<dbReference type="InterPro" id="IPR029021">
    <property type="entry name" value="Prot-tyrosine_phosphatase-like"/>
</dbReference>